<feature type="compositionally biased region" description="Low complexity" evidence="1">
    <location>
        <begin position="12"/>
        <end position="24"/>
    </location>
</feature>
<organism evidence="2 3">
    <name type="scientific">Naganishia liquefaciens</name>
    <dbReference type="NCBI Taxonomy" id="104408"/>
    <lineage>
        <taxon>Eukaryota</taxon>
        <taxon>Fungi</taxon>
        <taxon>Dikarya</taxon>
        <taxon>Basidiomycota</taxon>
        <taxon>Agaricomycotina</taxon>
        <taxon>Tremellomycetes</taxon>
        <taxon>Filobasidiales</taxon>
        <taxon>Filobasidiaceae</taxon>
        <taxon>Naganishia</taxon>
    </lineage>
</organism>
<evidence type="ECO:0000256" key="1">
    <source>
        <dbReference type="SAM" id="MobiDB-lite"/>
    </source>
</evidence>
<feature type="region of interest" description="Disordered" evidence="1">
    <location>
        <begin position="1"/>
        <end position="60"/>
    </location>
</feature>
<proteinExistence type="predicted"/>
<sequence>MSQPSKESPDASSIPSGSLDGSSSVFDNSTKRSQTTGTCCDPKASEDGVPISDPPGSDKEGDMIAYFWDIYRRLDYGELDALALAKQEAARRYQLQVARISEKVNATNQAGEGSG</sequence>
<dbReference type="EMBL" id="BLZA01000007">
    <property type="protein sequence ID" value="GHJ84112.1"/>
    <property type="molecule type" value="Genomic_DNA"/>
</dbReference>
<comment type="caution">
    <text evidence="2">The sequence shown here is derived from an EMBL/GenBank/DDBJ whole genome shotgun (WGS) entry which is preliminary data.</text>
</comment>
<dbReference type="Proteomes" id="UP000620104">
    <property type="component" value="Unassembled WGS sequence"/>
</dbReference>
<name>A0A8H3TN50_9TREE</name>
<gene>
    <name evidence="2" type="ORF">NliqN6_0514</name>
</gene>
<accession>A0A8H3TN50</accession>
<evidence type="ECO:0000313" key="2">
    <source>
        <dbReference type="EMBL" id="GHJ84112.1"/>
    </source>
</evidence>
<dbReference type="AlphaFoldDB" id="A0A8H3TN50"/>
<protein>
    <submittedName>
        <fullName evidence="2">Uncharacterized protein</fullName>
    </submittedName>
</protein>
<keyword evidence="3" id="KW-1185">Reference proteome</keyword>
<reference evidence="2" key="1">
    <citation type="submission" date="2020-07" db="EMBL/GenBank/DDBJ databases">
        <title>Draft Genome Sequence of a Deep-Sea Yeast, Naganishia (Cryptococcus) liquefaciens strain N6.</title>
        <authorList>
            <person name="Han Y.W."/>
            <person name="Kajitani R."/>
            <person name="Morimoto H."/>
            <person name="Parhat M."/>
            <person name="Tsubouchi H."/>
            <person name="Bakenova O."/>
            <person name="Ogata M."/>
            <person name="Argunhan B."/>
            <person name="Aoki R."/>
            <person name="Kajiwara S."/>
            <person name="Itoh T."/>
            <person name="Iwasaki H."/>
        </authorList>
    </citation>
    <scope>NUCLEOTIDE SEQUENCE</scope>
    <source>
        <strain evidence="2">N6</strain>
    </source>
</reference>
<feature type="compositionally biased region" description="Polar residues" evidence="1">
    <location>
        <begin position="25"/>
        <end position="38"/>
    </location>
</feature>
<evidence type="ECO:0000313" key="3">
    <source>
        <dbReference type="Proteomes" id="UP000620104"/>
    </source>
</evidence>